<evidence type="ECO:0000256" key="1">
    <source>
        <dbReference type="SAM" id="MobiDB-lite"/>
    </source>
</evidence>
<accession>A0AAD5QXN3</accession>
<proteinExistence type="predicted"/>
<gene>
    <name evidence="2" type="ORF">KIN20_024724</name>
</gene>
<feature type="compositionally biased region" description="Basic and acidic residues" evidence="1">
    <location>
        <begin position="108"/>
        <end position="125"/>
    </location>
</feature>
<evidence type="ECO:0000313" key="3">
    <source>
        <dbReference type="Proteomes" id="UP001196413"/>
    </source>
</evidence>
<name>A0AAD5QXN3_PARTN</name>
<feature type="region of interest" description="Disordered" evidence="1">
    <location>
        <begin position="23"/>
        <end position="77"/>
    </location>
</feature>
<dbReference type="EMBL" id="JAHQIW010005007">
    <property type="protein sequence ID" value="KAJ1364601.1"/>
    <property type="molecule type" value="Genomic_DNA"/>
</dbReference>
<protein>
    <submittedName>
        <fullName evidence="2">Uncharacterized protein</fullName>
    </submittedName>
</protein>
<sequence length="412" mass="46966">MRLEDCGLVAKLARGQHLYNEDAENEAMMRKSKSRRRRSSGENELAQQMASTGVNTTARRVTSADAVRESLAKTTSTSDLTTITKVKTYDKIDRIIREEIQKIIMPKAKSEKPLIPKQSGDKDDAPIESSGRGQPDGAEDRQLNSFPDIDDEFEDLPPISDSGDELSDEEKQKENYASHHHIRKEDDDLDELTSESHSGKPVLAVKSSKAKTANKKSNRPIHMRDDDSVEVYEDDWEEMGANRPAGKDASRRYIHEKSIFQELTHLKKMQIQYGRVQERVLVRSLVNNFCKMHGLDPARFKFQTFYSWEKFLYDTLSDQLKLIYMEERARLAQASTALPARAITINRFETRLRQAQAVPLVSERLQRLNQVYGASTMTLGKATIMKKSTRAESGNGKRCDCLRKHLLIKQES</sequence>
<evidence type="ECO:0000313" key="2">
    <source>
        <dbReference type="EMBL" id="KAJ1364601.1"/>
    </source>
</evidence>
<keyword evidence="3" id="KW-1185">Reference proteome</keyword>
<feature type="compositionally biased region" description="Basic residues" evidence="1">
    <location>
        <begin position="208"/>
        <end position="221"/>
    </location>
</feature>
<reference evidence="2" key="1">
    <citation type="submission" date="2021-06" db="EMBL/GenBank/DDBJ databases">
        <title>Parelaphostrongylus tenuis whole genome reference sequence.</title>
        <authorList>
            <person name="Garwood T.J."/>
            <person name="Larsen P.A."/>
            <person name="Fountain-Jones N.M."/>
            <person name="Garbe J.R."/>
            <person name="Macchietto M.G."/>
            <person name="Kania S.A."/>
            <person name="Gerhold R.W."/>
            <person name="Richards J.E."/>
            <person name="Wolf T.M."/>
        </authorList>
    </citation>
    <scope>NUCLEOTIDE SEQUENCE</scope>
    <source>
        <strain evidence="2">MNPRO001-30</strain>
        <tissue evidence="2">Meninges</tissue>
    </source>
</reference>
<organism evidence="2 3">
    <name type="scientific">Parelaphostrongylus tenuis</name>
    <name type="common">Meningeal worm</name>
    <dbReference type="NCBI Taxonomy" id="148309"/>
    <lineage>
        <taxon>Eukaryota</taxon>
        <taxon>Metazoa</taxon>
        <taxon>Ecdysozoa</taxon>
        <taxon>Nematoda</taxon>
        <taxon>Chromadorea</taxon>
        <taxon>Rhabditida</taxon>
        <taxon>Rhabditina</taxon>
        <taxon>Rhabditomorpha</taxon>
        <taxon>Strongyloidea</taxon>
        <taxon>Metastrongylidae</taxon>
        <taxon>Parelaphostrongylus</taxon>
    </lineage>
</organism>
<comment type="caution">
    <text evidence="2">The sequence shown here is derived from an EMBL/GenBank/DDBJ whole genome shotgun (WGS) entry which is preliminary data.</text>
</comment>
<dbReference type="AlphaFoldDB" id="A0AAD5QXN3"/>
<dbReference type="Proteomes" id="UP001196413">
    <property type="component" value="Unassembled WGS sequence"/>
</dbReference>
<feature type="region of interest" description="Disordered" evidence="1">
    <location>
        <begin position="101"/>
        <end position="226"/>
    </location>
</feature>
<feature type="compositionally biased region" description="Polar residues" evidence="1">
    <location>
        <begin position="45"/>
        <end position="60"/>
    </location>
</feature>